<dbReference type="Gene3D" id="1.25.40.20">
    <property type="entry name" value="Ankyrin repeat-containing domain"/>
    <property type="match status" value="1"/>
</dbReference>
<evidence type="ECO:0000256" key="7">
    <source>
        <dbReference type="RuleBase" id="RU361228"/>
    </source>
</evidence>
<sequence>MLPDQVKKTLYDACYIGNYEAFTENWVISEINTALDDQGNTALHIAAWRGHEDIVIILLLYHASRTVTNNEGKTPEEMTSNDRIQETFKAPIRPAPATEAENRFVGNPNELEPIEWLDSYNNAYRIAYENHEHMKRWITRVPLNKLLKELKSGYIENMEFSTDDNRKEAIRLIDEAIQKNLISLIKLYTGTTLFCTRLNTDLAKLGSDFRFVSTQLDSPDNEPPKNLGQYIFASLLVNHQVFRDFRKTAKTYRGMNVCEQDVKEYAENKIVITRSFLSTSKKRSVAEVYSGFPHSTEGQALMCIYNVSNPRSSLHIQRYSRFPIEAEVLIVPFVAFKITSVKEKKVKEAGKDRTLTTIELVECEQNPK</sequence>
<dbReference type="SUPFAM" id="SSF48403">
    <property type="entry name" value="Ankyrin repeat"/>
    <property type="match status" value="1"/>
</dbReference>
<dbReference type="SUPFAM" id="SSF56399">
    <property type="entry name" value="ADP-ribosylation"/>
    <property type="match status" value="1"/>
</dbReference>
<keyword evidence="9" id="KW-1185">Reference proteome</keyword>
<dbReference type="EC" id="2.4.2.31" evidence="7"/>
<protein>
    <recommendedName>
        <fullName evidence="7">NAD(P)(+)--arginine ADP-ribosyltransferase</fullName>
        <ecNumber evidence="7">2.4.2.31</ecNumber>
    </recommendedName>
    <alternativeName>
        <fullName evidence="7">Mono(ADP-ribosyl)transferase</fullName>
    </alternativeName>
</protein>
<dbReference type="Proteomes" id="UP000663828">
    <property type="component" value="Unassembled WGS sequence"/>
</dbReference>
<evidence type="ECO:0000256" key="2">
    <source>
        <dbReference type="ARBA" id="ARBA00022676"/>
    </source>
</evidence>
<keyword evidence="3 7" id="KW-0808">Transferase</keyword>
<keyword evidence="6" id="KW-0040">ANK repeat</keyword>
<dbReference type="Gene3D" id="3.90.176.10">
    <property type="entry name" value="Toxin ADP-ribosyltransferase, Chain A, domain 1"/>
    <property type="match status" value="1"/>
</dbReference>
<feature type="repeat" description="ANK" evidence="6">
    <location>
        <begin position="38"/>
        <end position="70"/>
    </location>
</feature>
<dbReference type="InterPro" id="IPR036770">
    <property type="entry name" value="Ankyrin_rpt-contain_sf"/>
</dbReference>
<keyword evidence="4" id="KW-0548">Nucleotidyltransferase</keyword>
<dbReference type="GO" id="GO:0106274">
    <property type="term" value="F:NAD+-protein-arginine ADP-ribosyltransferase activity"/>
    <property type="evidence" value="ECO:0007669"/>
    <property type="project" value="UniProtKB-EC"/>
</dbReference>
<keyword evidence="7" id="KW-0521">NADP</keyword>
<dbReference type="InterPro" id="IPR000768">
    <property type="entry name" value="ART"/>
</dbReference>
<evidence type="ECO:0000256" key="5">
    <source>
        <dbReference type="ARBA" id="ARBA00047597"/>
    </source>
</evidence>
<dbReference type="EMBL" id="CAJNOR010004471">
    <property type="protein sequence ID" value="CAF1504791.1"/>
    <property type="molecule type" value="Genomic_DNA"/>
</dbReference>
<dbReference type="SMART" id="SM00248">
    <property type="entry name" value="ANK"/>
    <property type="match status" value="1"/>
</dbReference>
<evidence type="ECO:0000256" key="6">
    <source>
        <dbReference type="PROSITE-ProRule" id="PRU00023"/>
    </source>
</evidence>
<comment type="similarity">
    <text evidence="1 7">Belongs to the Arg-specific ADP-ribosyltransferase family.</text>
</comment>
<comment type="catalytic activity">
    <reaction evidence="5 7">
        <text>L-arginyl-[protein] + NAD(+) = N(omega)-(ADP-D-ribosyl)-L-arginyl-[protein] + nicotinamide + H(+)</text>
        <dbReference type="Rhea" id="RHEA:19149"/>
        <dbReference type="Rhea" id="RHEA-COMP:10532"/>
        <dbReference type="Rhea" id="RHEA-COMP:15087"/>
        <dbReference type="ChEBI" id="CHEBI:15378"/>
        <dbReference type="ChEBI" id="CHEBI:17154"/>
        <dbReference type="ChEBI" id="CHEBI:29965"/>
        <dbReference type="ChEBI" id="CHEBI:57540"/>
        <dbReference type="ChEBI" id="CHEBI:142554"/>
        <dbReference type="EC" id="2.4.2.31"/>
    </reaction>
</comment>
<name>A0A815TLX8_ADIRI</name>
<dbReference type="GO" id="GO:0016779">
    <property type="term" value="F:nucleotidyltransferase activity"/>
    <property type="evidence" value="ECO:0007669"/>
    <property type="project" value="UniProtKB-KW"/>
</dbReference>
<organism evidence="8 9">
    <name type="scientific">Adineta ricciae</name>
    <name type="common">Rotifer</name>
    <dbReference type="NCBI Taxonomy" id="249248"/>
    <lineage>
        <taxon>Eukaryota</taxon>
        <taxon>Metazoa</taxon>
        <taxon>Spiralia</taxon>
        <taxon>Gnathifera</taxon>
        <taxon>Rotifera</taxon>
        <taxon>Eurotatoria</taxon>
        <taxon>Bdelloidea</taxon>
        <taxon>Adinetida</taxon>
        <taxon>Adinetidae</taxon>
        <taxon>Adineta</taxon>
    </lineage>
</organism>
<reference evidence="8" key="1">
    <citation type="submission" date="2021-02" db="EMBL/GenBank/DDBJ databases">
        <authorList>
            <person name="Nowell W R."/>
        </authorList>
    </citation>
    <scope>NUCLEOTIDE SEQUENCE</scope>
</reference>
<dbReference type="Pfam" id="PF13857">
    <property type="entry name" value="Ank_5"/>
    <property type="match status" value="1"/>
</dbReference>
<dbReference type="Pfam" id="PF01129">
    <property type="entry name" value="ART"/>
    <property type="match status" value="1"/>
</dbReference>
<evidence type="ECO:0000256" key="1">
    <source>
        <dbReference type="ARBA" id="ARBA00009558"/>
    </source>
</evidence>
<dbReference type="AlphaFoldDB" id="A0A815TLX8"/>
<dbReference type="InterPro" id="IPR002110">
    <property type="entry name" value="Ankyrin_rpt"/>
</dbReference>
<keyword evidence="7" id="KW-0520">NAD</keyword>
<dbReference type="PROSITE" id="PS50297">
    <property type="entry name" value="ANK_REP_REGION"/>
    <property type="match status" value="1"/>
</dbReference>
<comment type="caution">
    <text evidence="8">The sequence shown here is derived from an EMBL/GenBank/DDBJ whole genome shotgun (WGS) entry which is preliminary data.</text>
</comment>
<keyword evidence="2 7" id="KW-0328">Glycosyltransferase</keyword>
<evidence type="ECO:0000313" key="9">
    <source>
        <dbReference type="Proteomes" id="UP000663828"/>
    </source>
</evidence>
<dbReference type="PROSITE" id="PS51996">
    <property type="entry name" value="TR_MART"/>
    <property type="match status" value="1"/>
</dbReference>
<gene>
    <name evidence="8" type="ORF">XAT740_LOCUS39871</name>
</gene>
<proteinExistence type="inferred from homology"/>
<evidence type="ECO:0000256" key="4">
    <source>
        <dbReference type="ARBA" id="ARBA00022695"/>
    </source>
</evidence>
<evidence type="ECO:0000256" key="3">
    <source>
        <dbReference type="ARBA" id="ARBA00022679"/>
    </source>
</evidence>
<dbReference type="PROSITE" id="PS50088">
    <property type="entry name" value="ANK_REPEAT"/>
    <property type="match status" value="1"/>
</dbReference>
<accession>A0A815TLX8</accession>
<evidence type="ECO:0000313" key="8">
    <source>
        <dbReference type="EMBL" id="CAF1504791.1"/>
    </source>
</evidence>